<dbReference type="PRINTS" id="PR00625">
    <property type="entry name" value="JDOMAIN"/>
</dbReference>
<sequence>NLLLKMNLIIASSILFQKCSKINARFFHNGYYDVLGVKPSCSQEEIRAAFVKLSKKLHPDAKGLVEDPKNAAQFIKVVEAYQVLSKKEKRASYDVELHSTRTFGCTSTNARDEFGTTITTNRSNTGPYYGINGIRKVSNLKIAAILILVASIGTLFQFLTVRNSVTFRRERLDDVSKEATLKHALVRANAEKYGNEKQLERLSDRVLNNQR</sequence>
<dbReference type="PANTHER" id="PTHR44825:SF1">
    <property type="entry name" value="DNAJ HOMOLOG SUBFAMILY C MEMBER 4"/>
    <property type="match status" value="1"/>
</dbReference>
<dbReference type="SMART" id="SM00271">
    <property type="entry name" value="DnaJ"/>
    <property type="match status" value="1"/>
</dbReference>
<dbReference type="InterPro" id="IPR052763">
    <property type="entry name" value="DnaJ_C4"/>
</dbReference>
<dbReference type="PANTHER" id="PTHR44825">
    <property type="match status" value="1"/>
</dbReference>
<dbReference type="AlphaFoldDB" id="A0A0K8TSR0"/>
<dbReference type="CDD" id="cd06257">
    <property type="entry name" value="DnaJ"/>
    <property type="match status" value="1"/>
</dbReference>
<protein>
    <submittedName>
        <fullName evidence="3">Putative molecular chaperone dnaj superfamily</fullName>
    </submittedName>
</protein>
<keyword evidence="1" id="KW-1133">Transmembrane helix</keyword>
<feature type="domain" description="J" evidence="2">
    <location>
        <begin position="30"/>
        <end position="97"/>
    </location>
</feature>
<dbReference type="Gene3D" id="1.10.287.110">
    <property type="entry name" value="DnaJ domain"/>
    <property type="match status" value="1"/>
</dbReference>
<dbReference type="PROSITE" id="PS50076">
    <property type="entry name" value="DNAJ_2"/>
    <property type="match status" value="1"/>
</dbReference>
<name>A0A0K8TSR0_TABBR</name>
<feature type="transmembrane region" description="Helical" evidence="1">
    <location>
        <begin position="142"/>
        <end position="161"/>
    </location>
</feature>
<evidence type="ECO:0000256" key="1">
    <source>
        <dbReference type="SAM" id="Phobius"/>
    </source>
</evidence>
<proteinExistence type="evidence at transcript level"/>
<dbReference type="EMBL" id="GDAI01000442">
    <property type="protein sequence ID" value="JAI17161.1"/>
    <property type="molecule type" value="mRNA"/>
</dbReference>
<keyword evidence="1" id="KW-0812">Transmembrane</keyword>
<dbReference type="SUPFAM" id="SSF46565">
    <property type="entry name" value="Chaperone J-domain"/>
    <property type="match status" value="1"/>
</dbReference>
<accession>A0A0K8TSR0</accession>
<dbReference type="Pfam" id="PF00226">
    <property type="entry name" value="DnaJ"/>
    <property type="match status" value="1"/>
</dbReference>
<dbReference type="InterPro" id="IPR036869">
    <property type="entry name" value="J_dom_sf"/>
</dbReference>
<dbReference type="InterPro" id="IPR001623">
    <property type="entry name" value="DnaJ_domain"/>
</dbReference>
<evidence type="ECO:0000313" key="3">
    <source>
        <dbReference type="EMBL" id="JAI17161.1"/>
    </source>
</evidence>
<feature type="non-terminal residue" evidence="3">
    <location>
        <position position="1"/>
    </location>
</feature>
<reference evidence="3" key="1">
    <citation type="journal article" date="2015" name="Insect Biochem. Mol. Biol.">
        <title>An insight into the sialome of the horse fly, Tabanus bromius.</title>
        <authorList>
            <person name="Ribeiro J.M."/>
            <person name="Kazimirova M."/>
            <person name="Takac P."/>
            <person name="Andersen J.F."/>
            <person name="Francischetti I.M."/>
        </authorList>
    </citation>
    <scope>NUCLEOTIDE SEQUENCE</scope>
</reference>
<evidence type="ECO:0000259" key="2">
    <source>
        <dbReference type="PROSITE" id="PS50076"/>
    </source>
</evidence>
<keyword evidence="1" id="KW-0472">Membrane</keyword>
<organism evidence="3">
    <name type="scientific">Tabanus bromius</name>
    <name type="common">Band-eyed brown horse fly</name>
    <dbReference type="NCBI Taxonomy" id="304241"/>
    <lineage>
        <taxon>Eukaryota</taxon>
        <taxon>Metazoa</taxon>
        <taxon>Ecdysozoa</taxon>
        <taxon>Arthropoda</taxon>
        <taxon>Hexapoda</taxon>
        <taxon>Insecta</taxon>
        <taxon>Pterygota</taxon>
        <taxon>Neoptera</taxon>
        <taxon>Endopterygota</taxon>
        <taxon>Diptera</taxon>
        <taxon>Brachycera</taxon>
        <taxon>Tabanomorpha</taxon>
        <taxon>Tabanoidea</taxon>
        <taxon>Tabanidae</taxon>
        <taxon>Tabanus</taxon>
    </lineage>
</organism>